<proteinExistence type="predicted"/>
<keyword evidence="2" id="KW-1185">Reference proteome</keyword>
<name>A0A4Q4ZDW8_9ACTN</name>
<reference evidence="1 2" key="1">
    <citation type="submission" date="2019-01" db="EMBL/GenBank/DDBJ databases">
        <title>Nocardioides guangzhouensis sp. nov., an actinobacterium isolated from soil.</title>
        <authorList>
            <person name="Fu Y."/>
            <person name="Cai Y."/>
            <person name="Lin Z."/>
            <person name="Chen P."/>
        </authorList>
    </citation>
    <scope>NUCLEOTIDE SEQUENCE [LARGE SCALE GENOMIC DNA]</scope>
    <source>
        <strain evidence="1 2">130</strain>
    </source>
</reference>
<dbReference type="Proteomes" id="UP000295198">
    <property type="component" value="Unassembled WGS sequence"/>
</dbReference>
<protein>
    <submittedName>
        <fullName evidence="1">Uncharacterized protein</fullName>
    </submittedName>
</protein>
<gene>
    <name evidence="1" type="ORF">EKO23_11060</name>
</gene>
<evidence type="ECO:0000313" key="1">
    <source>
        <dbReference type="EMBL" id="RYP85845.1"/>
    </source>
</evidence>
<dbReference type="OrthoDB" id="3657335at2"/>
<accession>A0A4Q4ZDW8</accession>
<organism evidence="1 2">
    <name type="scientific">Nocardioides guangzhouensis</name>
    <dbReference type="NCBI Taxonomy" id="2497878"/>
    <lineage>
        <taxon>Bacteria</taxon>
        <taxon>Bacillati</taxon>
        <taxon>Actinomycetota</taxon>
        <taxon>Actinomycetes</taxon>
        <taxon>Propionibacteriales</taxon>
        <taxon>Nocardioidaceae</taxon>
        <taxon>Nocardioides</taxon>
    </lineage>
</organism>
<evidence type="ECO:0000313" key="2">
    <source>
        <dbReference type="Proteomes" id="UP000295198"/>
    </source>
</evidence>
<sequence length="81" mass="8659">MAVAAARPTLPLHDGTVVGINAWTFSHRCDGPNLEFRVDPAPAQAFLDAELGCDRSGPPTCPWVVPSGAWTVTATRRTVEE</sequence>
<dbReference type="AlphaFoldDB" id="A0A4Q4ZDW8"/>
<dbReference type="RefSeq" id="WP_134717186.1">
    <property type="nucleotide sequence ID" value="NZ_SDKM01000014.1"/>
</dbReference>
<comment type="caution">
    <text evidence="1">The sequence shown here is derived from an EMBL/GenBank/DDBJ whole genome shotgun (WGS) entry which is preliminary data.</text>
</comment>
<dbReference type="EMBL" id="SDKM01000014">
    <property type="protein sequence ID" value="RYP85845.1"/>
    <property type="molecule type" value="Genomic_DNA"/>
</dbReference>